<sequence>MLLLIASVLICCWFCSVFIRWWRVRNVSSGIYSFPALPFIGHIHLLPKCRYGQTFP</sequence>
<protein>
    <submittedName>
        <fullName evidence="2">Cytochrome P450</fullName>
    </submittedName>
</protein>
<dbReference type="AlphaFoldDB" id="A0A183CFB5"/>
<organism evidence="1 2">
    <name type="scientific">Globodera pallida</name>
    <name type="common">Potato cyst nematode worm</name>
    <name type="synonym">Heterodera pallida</name>
    <dbReference type="NCBI Taxonomy" id="36090"/>
    <lineage>
        <taxon>Eukaryota</taxon>
        <taxon>Metazoa</taxon>
        <taxon>Ecdysozoa</taxon>
        <taxon>Nematoda</taxon>
        <taxon>Chromadorea</taxon>
        <taxon>Rhabditida</taxon>
        <taxon>Tylenchina</taxon>
        <taxon>Tylenchomorpha</taxon>
        <taxon>Tylenchoidea</taxon>
        <taxon>Heteroderidae</taxon>
        <taxon>Heteroderinae</taxon>
        <taxon>Globodera</taxon>
    </lineage>
</organism>
<proteinExistence type="predicted"/>
<name>A0A183CFB5_GLOPA</name>
<evidence type="ECO:0000313" key="1">
    <source>
        <dbReference type="Proteomes" id="UP000050741"/>
    </source>
</evidence>
<reference evidence="2" key="2">
    <citation type="submission" date="2016-06" db="UniProtKB">
        <authorList>
            <consortium name="WormBaseParasite"/>
        </authorList>
    </citation>
    <scope>IDENTIFICATION</scope>
</reference>
<keyword evidence="1" id="KW-1185">Reference proteome</keyword>
<dbReference type="WBParaSite" id="GPLIN_001157000">
    <property type="protein sequence ID" value="GPLIN_001157000"/>
    <property type="gene ID" value="GPLIN_001157000"/>
</dbReference>
<dbReference type="Proteomes" id="UP000050741">
    <property type="component" value="Unassembled WGS sequence"/>
</dbReference>
<reference evidence="1" key="1">
    <citation type="submission" date="2014-05" db="EMBL/GenBank/DDBJ databases">
        <title>The genome and life-stage specific transcriptomes of Globodera pallida elucidate key aspects of plant parasitism by a cyst nematode.</title>
        <authorList>
            <person name="Cotton J.A."/>
            <person name="Lilley C.J."/>
            <person name="Jones L.M."/>
            <person name="Kikuchi T."/>
            <person name="Reid A.J."/>
            <person name="Thorpe P."/>
            <person name="Tsai I.J."/>
            <person name="Beasley H."/>
            <person name="Blok V."/>
            <person name="Cock P.J.A."/>
            <person name="Van den Akker S.E."/>
            <person name="Holroyd N."/>
            <person name="Hunt M."/>
            <person name="Mantelin S."/>
            <person name="Naghra H."/>
            <person name="Pain A."/>
            <person name="Palomares-Rius J.E."/>
            <person name="Zarowiecki M."/>
            <person name="Berriman M."/>
            <person name="Jones J.T."/>
            <person name="Urwin P.E."/>
        </authorList>
    </citation>
    <scope>NUCLEOTIDE SEQUENCE [LARGE SCALE GENOMIC DNA]</scope>
    <source>
        <strain evidence="1">Lindley</strain>
    </source>
</reference>
<evidence type="ECO:0000313" key="2">
    <source>
        <dbReference type="WBParaSite" id="GPLIN_001157000"/>
    </source>
</evidence>
<accession>A0A183CFB5</accession>